<dbReference type="RefSeq" id="WP_377911057.1">
    <property type="nucleotide sequence ID" value="NZ_JBHSKS010000001.1"/>
</dbReference>
<sequence>MKELLEGIKRNGNGNGNGNGEKKPFSQESKLLVKDAVFVRHEGSLVKVKFDDILWLKGDGNYTTLITKKAVFSVRNILKEFEGVLPQDQFLRIHKSYIVQVSEIQSINTKEVMVGNDLVPVGRTYYHDLISGIQKLGNLGD</sequence>
<dbReference type="Proteomes" id="UP001596163">
    <property type="component" value="Unassembled WGS sequence"/>
</dbReference>
<feature type="domain" description="HTH LytTR-type" evidence="1">
    <location>
        <begin position="39"/>
        <end position="135"/>
    </location>
</feature>
<dbReference type="PROSITE" id="PS50930">
    <property type="entry name" value="HTH_LYTTR"/>
    <property type="match status" value="1"/>
</dbReference>
<gene>
    <name evidence="2" type="ORF">ACFPIK_00405</name>
</gene>
<comment type="caution">
    <text evidence="2">The sequence shown here is derived from an EMBL/GenBank/DDBJ whole genome shotgun (WGS) entry which is preliminary data.</text>
</comment>
<name>A0ABW0BR80_9BACT</name>
<accession>A0ABW0BR80</accession>
<reference evidence="3" key="1">
    <citation type="journal article" date="2019" name="Int. J. Syst. Evol. Microbiol.">
        <title>The Global Catalogue of Microorganisms (GCM) 10K type strain sequencing project: providing services to taxonomists for standard genome sequencing and annotation.</title>
        <authorList>
            <consortium name="The Broad Institute Genomics Platform"/>
            <consortium name="The Broad Institute Genome Sequencing Center for Infectious Disease"/>
            <person name="Wu L."/>
            <person name="Ma J."/>
        </authorList>
    </citation>
    <scope>NUCLEOTIDE SEQUENCE [LARGE SCALE GENOMIC DNA]</scope>
    <source>
        <strain evidence="3">CGMCC 1.7030</strain>
    </source>
</reference>
<dbReference type="PANTHER" id="PTHR37299:SF1">
    <property type="entry name" value="STAGE 0 SPORULATION PROTEIN A HOMOLOG"/>
    <property type="match status" value="1"/>
</dbReference>
<dbReference type="EMBL" id="JBHSKS010000001">
    <property type="protein sequence ID" value="MFC5190207.1"/>
    <property type="molecule type" value="Genomic_DNA"/>
</dbReference>
<dbReference type="PANTHER" id="PTHR37299">
    <property type="entry name" value="TRANSCRIPTIONAL REGULATOR-RELATED"/>
    <property type="match status" value="1"/>
</dbReference>
<evidence type="ECO:0000313" key="2">
    <source>
        <dbReference type="EMBL" id="MFC5190207.1"/>
    </source>
</evidence>
<protein>
    <submittedName>
        <fullName evidence="2">LytR/AlgR family response regulator transcription factor</fullName>
    </submittedName>
</protein>
<dbReference type="Gene3D" id="2.40.50.1020">
    <property type="entry name" value="LytTr DNA-binding domain"/>
    <property type="match status" value="1"/>
</dbReference>
<dbReference type="Pfam" id="PF04397">
    <property type="entry name" value="LytTR"/>
    <property type="match status" value="1"/>
</dbReference>
<evidence type="ECO:0000259" key="1">
    <source>
        <dbReference type="PROSITE" id="PS50930"/>
    </source>
</evidence>
<dbReference type="InterPro" id="IPR046947">
    <property type="entry name" value="LytR-like"/>
</dbReference>
<proteinExistence type="predicted"/>
<dbReference type="InterPro" id="IPR007492">
    <property type="entry name" value="LytTR_DNA-bd_dom"/>
</dbReference>
<organism evidence="2 3">
    <name type="scientific">Algoriphagus aquatilis</name>
    <dbReference type="NCBI Taxonomy" id="490186"/>
    <lineage>
        <taxon>Bacteria</taxon>
        <taxon>Pseudomonadati</taxon>
        <taxon>Bacteroidota</taxon>
        <taxon>Cytophagia</taxon>
        <taxon>Cytophagales</taxon>
        <taxon>Cyclobacteriaceae</taxon>
        <taxon>Algoriphagus</taxon>
    </lineage>
</organism>
<dbReference type="SMART" id="SM00850">
    <property type="entry name" value="LytTR"/>
    <property type="match status" value="1"/>
</dbReference>
<keyword evidence="3" id="KW-1185">Reference proteome</keyword>
<evidence type="ECO:0000313" key="3">
    <source>
        <dbReference type="Proteomes" id="UP001596163"/>
    </source>
</evidence>